<dbReference type="EMBL" id="PGTX01000003">
    <property type="protein sequence ID" value="PJI79521.1"/>
    <property type="molecule type" value="Genomic_DNA"/>
</dbReference>
<dbReference type="RefSeq" id="WP_100379918.1">
    <property type="nucleotide sequence ID" value="NZ_CBCSBW010000003.1"/>
</dbReference>
<dbReference type="SUPFAM" id="SSF53335">
    <property type="entry name" value="S-adenosyl-L-methionine-dependent methyltransferases"/>
    <property type="match status" value="1"/>
</dbReference>
<comment type="caution">
    <text evidence="2">The sequence shown here is derived from an EMBL/GenBank/DDBJ whole genome shotgun (WGS) entry which is preliminary data.</text>
</comment>
<name>A0A2M8VQS6_9BURK</name>
<accession>A0A2M8VQS6</accession>
<keyword evidence="2" id="KW-0808">Transferase</keyword>
<dbReference type="Gene3D" id="3.40.50.150">
    <property type="entry name" value="Vaccinia Virus protein VP39"/>
    <property type="match status" value="1"/>
</dbReference>
<keyword evidence="2" id="KW-0489">Methyltransferase</keyword>
<keyword evidence="3" id="KW-1185">Reference proteome</keyword>
<sequence>MDNKAHWDKVYGTKASESVSWYAPHLQISLNFIHEAGGDKNTAIIDIGGGEATLVDDLLAQGYADISVLDISQKAIDVAKERIGKDAEKVHWYCADITLATLPQNYFDIWHDRAVFHFLTQAEQRAKYVEQVIRSVKHGGHVIMATFGPEGPEQCSGLDVMRYDAEHLHTEFGKTFTLIKSSTEIHQTPMGTTQQFLYCFCRME</sequence>
<dbReference type="Proteomes" id="UP000229366">
    <property type="component" value="Unassembled WGS sequence"/>
</dbReference>
<proteinExistence type="predicted"/>
<dbReference type="PANTHER" id="PTHR12843:SF5">
    <property type="entry name" value="EEF1A LYSINE METHYLTRANSFERASE 2"/>
    <property type="match status" value="1"/>
</dbReference>
<reference evidence="2 3" key="1">
    <citation type="submission" date="2017-11" db="EMBL/GenBank/DDBJ databases">
        <title>Genomic Encyclopedia of Type Strains, Phase III (KMG-III): the genomes of soil and plant-associated and newly described type strains.</title>
        <authorList>
            <person name="Whitman W."/>
        </authorList>
    </citation>
    <scope>NUCLEOTIDE SEQUENCE [LARGE SCALE GENOMIC DNA]</scope>
    <source>
        <strain evidence="2 3">UB-Domo-W1</strain>
    </source>
</reference>
<gene>
    <name evidence="2" type="ORF">B0G85_1629</name>
</gene>
<evidence type="ECO:0000313" key="3">
    <source>
        <dbReference type="Proteomes" id="UP000229366"/>
    </source>
</evidence>
<organism evidence="2 3">
    <name type="scientific">Polynucleobacter brandtiae</name>
    <dbReference type="NCBI Taxonomy" id="1938816"/>
    <lineage>
        <taxon>Bacteria</taxon>
        <taxon>Pseudomonadati</taxon>
        <taxon>Pseudomonadota</taxon>
        <taxon>Betaproteobacteria</taxon>
        <taxon>Burkholderiales</taxon>
        <taxon>Burkholderiaceae</taxon>
        <taxon>Polynucleobacter</taxon>
    </lineage>
</organism>
<protein>
    <submittedName>
        <fullName evidence="2">Methyltransferase family protein</fullName>
    </submittedName>
</protein>
<dbReference type="OrthoDB" id="9788660at2"/>
<feature type="domain" description="Methyltransferase" evidence="1">
    <location>
        <begin position="44"/>
        <end position="140"/>
    </location>
</feature>
<dbReference type="InterPro" id="IPR041698">
    <property type="entry name" value="Methyltransf_25"/>
</dbReference>
<dbReference type="Pfam" id="PF13649">
    <property type="entry name" value="Methyltransf_25"/>
    <property type="match status" value="1"/>
</dbReference>
<evidence type="ECO:0000313" key="2">
    <source>
        <dbReference type="EMBL" id="PJI79521.1"/>
    </source>
</evidence>
<dbReference type="GO" id="GO:0032259">
    <property type="term" value="P:methylation"/>
    <property type="evidence" value="ECO:0007669"/>
    <property type="project" value="UniProtKB-KW"/>
</dbReference>
<dbReference type="InterPro" id="IPR029063">
    <property type="entry name" value="SAM-dependent_MTases_sf"/>
</dbReference>
<dbReference type="PANTHER" id="PTHR12843">
    <property type="entry name" value="PROTEIN-LYSINE N-METHYLTRANSFERASE METTL10"/>
    <property type="match status" value="1"/>
</dbReference>
<dbReference type="CDD" id="cd02440">
    <property type="entry name" value="AdoMet_MTases"/>
    <property type="match status" value="1"/>
</dbReference>
<dbReference type="GO" id="GO:0008168">
    <property type="term" value="F:methyltransferase activity"/>
    <property type="evidence" value="ECO:0007669"/>
    <property type="project" value="UniProtKB-KW"/>
</dbReference>
<dbReference type="AlphaFoldDB" id="A0A2M8VQS6"/>
<evidence type="ECO:0000259" key="1">
    <source>
        <dbReference type="Pfam" id="PF13649"/>
    </source>
</evidence>